<dbReference type="PANTHER" id="PTHR44329">
    <property type="entry name" value="SERINE/THREONINE-PROTEIN KINASE TNNI3K-RELATED"/>
    <property type="match status" value="1"/>
</dbReference>
<feature type="non-terminal residue" evidence="2">
    <location>
        <position position="1"/>
    </location>
</feature>
<dbReference type="InterPro" id="IPR000719">
    <property type="entry name" value="Prot_kinase_dom"/>
</dbReference>
<dbReference type="Gene3D" id="1.10.510.10">
    <property type="entry name" value="Transferase(Phosphotransferase) domain 1"/>
    <property type="match status" value="1"/>
</dbReference>
<dbReference type="InterPro" id="IPR051681">
    <property type="entry name" value="Ser/Thr_Kinases-Pseudokinases"/>
</dbReference>
<dbReference type="PROSITE" id="PS00109">
    <property type="entry name" value="PROTEIN_KINASE_TYR"/>
    <property type="match status" value="1"/>
</dbReference>
<dbReference type="GO" id="GO:0005524">
    <property type="term" value="F:ATP binding"/>
    <property type="evidence" value="ECO:0007669"/>
    <property type="project" value="InterPro"/>
</dbReference>
<accession>A0A165EAV6</accession>
<dbReference type="Pfam" id="PF07714">
    <property type="entry name" value="PK_Tyr_Ser-Thr"/>
    <property type="match status" value="1"/>
</dbReference>
<feature type="domain" description="Protein kinase" evidence="1">
    <location>
        <begin position="1"/>
        <end position="235"/>
    </location>
</feature>
<dbReference type="GO" id="GO:0004674">
    <property type="term" value="F:protein serine/threonine kinase activity"/>
    <property type="evidence" value="ECO:0007669"/>
    <property type="project" value="TreeGrafter"/>
</dbReference>
<dbReference type="InterPro" id="IPR011009">
    <property type="entry name" value="Kinase-like_dom_sf"/>
</dbReference>
<dbReference type="InterPro" id="IPR008266">
    <property type="entry name" value="Tyr_kinase_AS"/>
</dbReference>
<dbReference type="InterPro" id="IPR001245">
    <property type="entry name" value="Ser-Thr/Tyr_kinase_cat_dom"/>
</dbReference>
<protein>
    <submittedName>
        <fullName evidence="2">Kinase-like protein</fullName>
    </submittedName>
</protein>
<dbReference type="EMBL" id="KV424013">
    <property type="protein sequence ID" value="KZT54454.1"/>
    <property type="molecule type" value="Genomic_DNA"/>
</dbReference>
<keyword evidence="2" id="KW-0808">Transferase</keyword>
<evidence type="ECO:0000313" key="3">
    <source>
        <dbReference type="Proteomes" id="UP000076842"/>
    </source>
</evidence>
<proteinExistence type="predicted"/>
<name>A0A165EAV6_9BASI</name>
<dbReference type="PIRSF" id="PIRSF000654">
    <property type="entry name" value="Integrin-linked_kinase"/>
    <property type="match status" value="1"/>
</dbReference>
<organism evidence="2 3">
    <name type="scientific">Calocera cornea HHB12733</name>
    <dbReference type="NCBI Taxonomy" id="1353952"/>
    <lineage>
        <taxon>Eukaryota</taxon>
        <taxon>Fungi</taxon>
        <taxon>Dikarya</taxon>
        <taxon>Basidiomycota</taxon>
        <taxon>Agaricomycotina</taxon>
        <taxon>Dacrymycetes</taxon>
        <taxon>Dacrymycetales</taxon>
        <taxon>Dacrymycetaceae</taxon>
        <taxon>Calocera</taxon>
    </lineage>
</organism>
<gene>
    <name evidence="2" type="ORF">CALCODRAFT_438583</name>
</gene>
<evidence type="ECO:0000313" key="2">
    <source>
        <dbReference type="EMBL" id="KZT54454.1"/>
    </source>
</evidence>
<reference evidence="2 3" key="1">
    <citation type="journal article" date="2016" name="Mol. Biol. Evol.">
        <title>Comparative Genomics of Early-Diverging Mushroom-Forming Fungi Provides Insights into the Origins of Lignocellulose Decay Capabilities.</title>
        <authorList>
            <person name="Nagy L.G."/>
            <person name="Riley R."/>
            <person name="Tritt A."/>
            <person name="Adam C."/>
            <person name="Daum C."/>
            <person name="Floudas D."/>
            <person name="Sun H."/>
            <person name="Yadav J.S."/>
            <person name="Pangilinan J."/>
            <person name="Larsson K.H."/>
            <person name="Matsuura K."/>
            <person name="Barry K."/>
            <person name="Labutti K."/>
            <person name="Kuo R."/>
            <person name="Ohm R.A."/>
            <person name="Bhattacharya S.S."/>
            <person name="Shirouzu T."/>
            <person name="Yoshinaga Y."/>
            <person name="Martin F.M."/>
            <person name="Grigoriev I.V."/>
            <person name="Hibbett D.S."/>
        </authorList>
    </citation>
    <scope>NUCLEOTIDE SEQUENCE [LARGE SCALE GENOMIC DNA]</scope>
    <source>
        <strain evidence="2 3">HHB12733</strain>
    </source>
</reference>
<keyword evidence="2" id="KW-0418">Kinase</keyword>
<dbReference type="InParanoid" id="A0A165EAV6"/>
<dbReference type="SUPFAM" id="SSF56112">
    <property type="entry name" value="Protein kinase-like (PK-like)"/>
    <property type="match status" value="1"/>
</dbReference>
<dbReference type="Proteomes" id="UP000076842">
    <property type="component" value="Unassembled WGS sequence"/>
</dbReference>
<dbReference type="OrthoDB" id="4062651at2759"/>
<sequence>LQHFVAELTSWTKLCHENILELYGVYDHAPYGFAMVSPWMEHGHILQYLESHPDVPRLPLLLDVAVGLNYLHSLLPSPIIHGDLRGQNILVRSSGQACLADFGLSRSLAEIQTDDSSESSGFWATCGNPRYMSPERLLPDDHGLTALTSFTPAADVWSFGMVLLALFSGRRPFHLLPDDCSLLRAIIQRERPQHPGSLANQRGLCDALWQLAQDCWKEERTERPTASDIVTRIKLRGSITSATLSLAPSLSAYLPDNGPGEVIVVHGINDSGDR</sequence>
<dbReference type="PANTHER" id="PTHR44329:SF214">
    <property type="entry name" value="PROTEIN KINASE DOMAIN-CONTAINING PROTEIN"/>
    <property type="match status" value="1"/>
</dbReference>
<dbReference type="PROSITE" id="PS50011">
    <property type="entry name" value="PROTEIN_KINASE_DOM"/>
    <property type="match status" value="1"/>
</dbReference>
<evidence type="ECO:0000259" key="1">
    <source>
        <dbReference type="PROSITE" id="PS50011"/>
    </source>
</evidence>
<dbReference type="STRING" id="1353952.A0A165EAV6"/>
<keyword evidence="3" id="KW-1185">Reference proteome</keyword>
<dbReference type="AlphaFoldDB" id="A0A165EAV6"/>